<keyword evidence="3" id="KW-1185">Reference proteome</keyword>
<dbReference type="Gene3D" id="3.40.190.10">
    <property type="entry name" value="Periplasmic binding protein-like II"/>
    <property type="match status" value="1"/>
</dbReference>
<dbReference type="PANTHER" id="PTHR42928:SF5">
    <property type="entry name" value="BLR1237 PROTEIN"/>
    <property type="match status" value="1"/>
</dbReference>
<comment type="caution">
    <text evidence="2">The sequence shown here is derived from an EMBL/GenBank/DDBJ whole genome shotgun (WGS) entry which is preliminary data.</text>
</comment>
<dbReference type="InterPro" id="IPR005064">
    <property type="entry name" value="BUG"/>
</dbReference>
<organism evidence="2 3">
    <name type="scientific">Ancylobacter amanitiformis</name>
    <dbReference type="NCBI Taxonomy" id="217069"/>
    <lineage>
        <taxon>Bacteria</taxon>
        <taxon>Pseudomonadati</taxon>
        <taxon>Pseudomonadota</taxon>
        <taxon>Alphaproteobacteria</taxon>
        <taxon>Hyphomicrobiales</taxon>
        <taxon>Xanthobacteraceae</taxon>
        <taxon>Ancylobacter</taxon>
    </lineage>
</organism>
<dbReference type="SUPFAM" id="SSF53850">
    <property type="entry name" value="Periplasmic binding protein-like II"/>
    <property type="match status" value="1"/>
</dbReference>
<name>A0ABU0LW86_9HYPH</name>
<dbReference type="Pfam" id="PF03401">
    <property type="entry name" value="TctC"/>
    <property type="match status" value="1"/>
</dbReference>
<proteinExistence type="inferred from homology"/>
<sequence>MKNRFCRMGMPTAIAAVLTVIATGSLWAQGYPERPITLIVPFAAGGAADTTGRIMAESLSKQLGQNVIVENIPGAGGATGSTRGKNAAPDGYTIGLGHLGTHAAAVAINPKLPHNPKTDFAYLGLVSVTPNIIFVRNDFPAKNLAEFIAYAKEKGPGLKFGHSGIGAASHITCVQFFQLIGVKPTYVAYQGFGQTINDIMSGNLDGSCDLVASVSGQVNGGLTRALVVAADQRSPVIPDVPTSTEAGLPEFKSETWTGLYAPKGTPPEILSKLEGAIATSLADPAVQKRLVDIGARTPTAKEQGAAAMQAIVNADVDRWIVILGKETKKP</sequence>
<dbReference type="EMBL" id="JAUSVR010000018">
    <property type="protein sequence ID" value="MDQ0512927.1"/>
    <property type="molecule type" value="Genomic_DNA"/>
</dbReference>
<dbReference type="RefSeq" id="WP_306891575.1">
    <property type="nucleotide sequence ID" value="NZ_JAUSVR010000018.1"/>
</dbReference>
<reference evidence="2 3" key="1">
    <citation type="submission" date="2023-07" db="EMBL/GenBank/DDBJ databases">
        <title>Genomic Encyclopedia of Type Strains, Phase IV (KMG-IV): sequencing the most valuable type-strain genomes for metagenomic binning, comparative biology and taxonomic classification.</title>
        <authorList>
            <person name="Goeker M."/>
        </authorList>
    </citation>
    <scope>NUCLEOTIDE SEQUENCE [LARGE SCALE GENOMIC DNA]</scope>
    <source>
        <strain evidence="2 3">DSM 15561</strain>
    </source>
</reference>
<evidence type="ECO:0000313" key="2">
    <source>
        <dbReference type="EMBL" id="MDQ0512927.1"/>
    </source>
</evidence>
<protein>
    <submittedName>
        <fullName evidence="2">Tripartite-type tricarboxylate transporter receptor subunit TctC</fullName>
    </submittedName>
</protein>
<comment type="similarity">
    <text evidence="1">Belongs to the UPF0065 (bug) family.</text>
</comment>
<dbReference type="InterPro" id="IPR042100">
    <property type="entry name" value="Bug_dom1"/>
</dbReference>
<dbReference type="PANTHER" id="PTHR42928">
    <property type="entry name" value="TRICARBOXYLATE-BINDING PROTEIN"/>
    <property type="match status" value="1"/>
</dbReference>
<dbReference type="Gene3D" id="3.40.190.150">
    <property type="entry name" value="Bordetella uptake gene, domain 1"/>
    <property type="match status" value="1"/>
</dbReference>
<accession>A0ABU0LW86</accession>
<dbReference type="PIRSF" id="PIRSF017082">
    <property type="entry name" value="YflP"/>
    <property type="match status" value="1"/>
</dbReference>
<evidence type="ECO:0000256" key="1">
    <source>
        <dbReference type="ARBA" id="ARBA00006987"/>
    </source>
</evidence>
<keyword evidence="2" id="KW-0675">Receptor</keyword>
<dbReference type="Proteomes" id="UP001235094">
    <property type="component" value="Unassembled WGS sequence"/>
</dbReference>
<gene>
    <name evidence="2" type="ORF">QOZ99_003843</name>
</gene>
<evidence type="ECO:0000313" key="3">
    <source>
        <dbReference type="Proteomes" id="UP001235094"/>
    </source>
</evidence>